<proteinExistence type="predicted"/>
<evidence type="ECO:0000256" key="1">
    <source>
        <dbReference type="SAM" id="Phobius"/>
    </source>
</evidence>
<dbReference type="AlphaFoldDB" id="A0A1A9I1S9"/>
<evidence type="ECO:0000313" key="3">
    <source>
        <dbReference type="Proteomes" id="UP000077667"/>
    </source>
</evidence>
<organism evidence="2 3">
    <name type="scientific">Niabella ginsenosidivorans</name>
    <dbReference type="NCBI Taxonomy" id="1176587"/>
    <lineage>
        <taxon>Bacteria</taxon>
        <taxon>Pseudomonadati</taxon>
        <taxon>Bacteroidota</taxon>
        <taxon>Chitinophagia</taxon>
        <taxon>Chitinophagales</taxon>
        <taxon>Chitinophagaceae</taxon>
        <taxon>Niabella</taxon>
    </lineage>
</organism>
<sequence>MQKNSCKSIKTEIIEYFFSKSVDELKAGVRLNNSDEQPYVKKRLKGRGGFRIYYLLLIKNVNLYLMFVPLKTGSPGADNITDESNAYLYKKVLECIRSSELYKIELSGNERNLIFHRL</sequence>
<keyword evidence="1" id="KW-0812">Transmembrane</keyword>
<accession>A0A1A9I1S9</accession>
<gene>
    <name evidence="2" type="ORF">A8C56_12035</name>
</gene>
<dbReference type="EMBL" id="CP015772">
    <property type="protein sequence ID" value="ANH81608.1"/>
    <property type="molecule type" value="Genomic_DNA"/>
</dbReference>
<keyword evidence="1" id="KW-1133">Transmembrane helix</keyword>
<keyword evidence="3" id="KW-1185">Reference proteome</keyword>
<evidence type="ECO:0000313" key="2">
    <source>
        <dbReference type="EMBL" id="ANH81608.1"/>
    </source>
</evidence>
<dbReference type="Proteomes" id="UP000077667">
    <property type="component" value="Chromosome"/>
</dbReference>
<name>A0A1A9I1S9_9BACT</name>
<feature type="transmembrane region" description="Helical" evidence="1">
    <location>
        <begin position="52"/>
        <end position="70"/>
    </location>
</feature>
<reference evidence="2 3" key="1">
    <citation type="submission" date="2016-05" db="EMBL/GenBank/DDBJ databases">
        <title>Niabella ginsenosidivorans BS26 whole genome sequencing.</title>
        <authorList>
            <person name="Im W.T."/>
            <person name="Siddiqi M.Z."/>
        </authorList>
    </citation>
    <scope>NUCLEOTIDE SEQUENCE [LARGE SCALE GENOMIC DNA]</scope>
    <source>
        <strain evidence="2 3">BS26</strain>
    </source>
</reference>
<keyword evidence="1" id="KW-0472">Membrane</keyword>
<dbReference type="KEGG" id="nia:A8C56_12035"/>
<protein>
    <submittedName>
        <fullName evidence="2">Uncharacterized protein</fullName>
    </submittedName>
</protein>